<dbReference type="InterPro" id="IPR042301">
    <property type="entry name" value="GH115_sf"/>
</dbReference>
<reference evidence="5 11" key="2">
    <citation type="journal article" date="2019" name="Nat. Med.">
        <title>A library of human gut bacterial isolates paired with longitudinal multiomics data enables mechanistic microbiome research.</title>
        <authorList>
            <person name="Poyet M."/>
            <person name="Groussin M."/>
            <person name="Gibbons S.M."/>
            <person name="Avila-Pacheco J."/>
            <person name="Jiang X."/>
            <person name="Kearney S.M."/>
            <person name="Perrotta A.R."/>
            <person name="Berdy B."/>
            <person name="Zhao S."/>
            <person name="Lieberman T.D."/>
            <person name="Swanson P.K."/>
            <person name="Smith M."/>
            <person name="Roesemann S."/>
            <person name="Alexander J.E."/>
            <person name="Rich S.A."/>
            <person name="Livny J."/>
            <person name="Vlamakis H."/>
            <person name="Clish C."/>
            <person name="Bullock K."/>
            <person name="Deik A."/>
            <person name="Scott J."/>
            <person name="Pierce K.A."/>
            <person name="Xavier R.J."/>
            <person name="Alm E.J."/>
        </authorList>
    </citation>
    <scope>NUCLEOTIDE SEQUENCE [LARGE SCALE GENOMIC DNA]</scope>
    <source>
        <strain evidence="5 11">BIOML-A1</strain>
    </source>
</reference>
<evidence type="ECO:0000313" key="6">
    <source>
        <dbReference type="EMBL" id="QUT46101.1"/>
    </source>
</evidence>
<dbReference type="InterPro" id="IPR005154">
    <property type="entry name" value="Glyco_hydro_67_aGlcAse_N"/>
</dbReference>
<evidence type="ECO:0000313" key="9">
    <source>
        <dbReference type="Proteomes" id="UP000254424"/>
    </source>
</evidence>
<dbReference type="OrthoDB" id="8727830at2"/>
<dbReference type="SUPFAM" id="SSF55545">
    <property type="entry name" value="beta-N-acetylhexosaminidase-like domain"/>
    <property type="match status" value="1"/>
</dbReference>
<reference evidence="7 10" key="3">
    <citation type="journal article" date="2019" name="Science, e1252229">
        <title>Invertible promoters mediate bacterial phase variation, antibiotic resistance, and host adaptation in the gut.</title>
        <authorList>
            <person name="Jiang X."/>
            <person name="Hall A.B."/>
            <person name="Arthur T.D."/>
            <person name="Plichta D.R."/>
            <person name="Covington C.T."/>
            <person name="Poyet M."/>
            <person name="Crothers J."/>
            <person name="Moses P.L."/>
            <person name="Tolonen A.C."/>
            <person name="Vlamakis H."/>
            <person name="Alm E.J."/>
            <person name="Xavier R.J."/>
        </authorList>
    </citation>
    <scope>NUCLEOTIDE SEQUENCE [LARGE SCALE GENOMIC DNA]</scope>
    <source>
        <strain evidence="10">bj_0095</strain>
        <strain evidence="7">Bj_0095</strain>
    </source>
</reference>
<keyword evidence="2" id="KW-0732">Signal</keyword>
<dbReference type="EMBL" id="UFSX01000001">
    <property type="protein sequence ID" value="SUV28515.1"/>
    <property type="molecule type" value="Genomic_DNA"/>
</dbReference>
<reference evidence="8 9" key="1">
    <citation type="submission" date="2018-06" db="EMBL/GenBank/DDBJ databases">
        <authorList>
            <consortium name="Pathogen Informatics"/>
            <person name="Doyle S."/>
        </authorList>
    </citation>
    <scope>NUCLEOTIDE SEQUENCE [LARGE SCALE GENOMIC DNA]</scope>
    <source>
        <strain evidence="8 9">NCTC11155</strain>
    </source>
</reference>
<dbReference type="EMBL" id="CP072227">
    <property type="protein sequence ID" value="QUT46101.1"/>
    <property type="molecule type" value="Genomic_DNA"/>
</dbReference>
<dbReference type="Gene3D" id="3.20.20.520">
    <property type="entry name" value="Glycosyl hydrolase family 115"/>
    <property type="match status" value="1"/>
</dbReference>
<dbReference type="PANTHER" id="PTHR37842">
    <property type="match status" value="1"/>
</dbReference>
<evidence type="ECO:0000259" key="3">
    <source>
        <dbReference type="Pfam" id="PF03648"/>
    </source>
</evidence>
<dbReference type="Proteomes" id="UP000291917">
    <property type="component" value="Unassembled WGS sequence"/>
</dbReference>
<keyword evidence="11" id="KW-1185">Reference proteome</keyword>
<organism evidence="8 9">
    <name type="scientific">Bacteroides eggerthii</name>
    <dbReference type="NCBI Taxonomy" id="28111"/>
    <lineage>
        <taxon>Bacteria</taxon>
        <taxon>Pseudomonadati</taxon>
        <taxon>Bacteroidota</taxon>
        <taxon>Bacteroidia</taxon>
        <taxon>Bacteroidales</taxon>
        <taxon>Bacteroidaceae</taxon>
        <taxon>Bacteroides</taxon>
    </lineage>
</organism>
<proteinExistence type="predicted"/>
<evidence type="ECO:0000256" key="2">
    <source>
        <dbReference type="SAM" id="SignalP"/>
    </source>
</evidence>
<dbReference type="Pfam" id="PF17829">
    <property type="entry name" value="GH115_C"/>
    <property type="match status" value="1"/>
</dbReference>
<name>A0A380YI09_9BACE</name>
<dbReference type="InterPro" id="IPR031924">
    <property type="entry name" value="GH115"/>
</dbReference>
<reference evidence="6" key="4">
    <citation type="journal article" date="2021" name="PLoS Genet.">
        <title>Mobile Type VI secretion system loci of the gut Bacteroidales display extensive intra-ecosystem transfer, multi-species spread and geographical clustering.</title>
        <authorList>
            <person name="Garcia-Bayona L."/>
            <person name="Coyne M.J."/>
            <person name="Comstock L.E."/>
        </authorList>
    </citation>
    <scope>NUCLEOTIDE SEQUENCE</scope>
    <source>
        <strain evidence="6">CL11T00C20</strain>
    </source>
</reference>
<evidence type="ECO:0000313" key="8">
    <source>
        <dbReference type="EMBL" id="SUV28515.1"/>
    </source>
</evidence>
<dbReference type="Proteomes" id="UP000335496">
    <property type="component" value="Unassembled WGS sequence"/>
</dbReference>
<dbReference type="InterPro" id="IPR029018">
    <property type="entry name" value="Hex-like_dom2"/>
</dbReference>
<dbReference type="Gene3D" id="2.60.120.1620">
    <property type="match status" value="1"/>
</dbReference>
<dbReference type="KEGG" id="beg:INE88_02927"/>
<evidence type="ECO:0000313" key="5">
    <source>
        <dbReference type="EMBL" id="KAA5273320.1"/>
    </source>
</evidence>
<sequence length="860" mass="98760">MKMKKSLGLLLLSVLCLNAGAIDNKGITFSQLASDRFTLVENGAPNAILIDEQEDAGVMIAAKNLQNDFKLVTGKTADLQFEPGAKRMVIVGTLRSRYIKELVKSKKIDASLLNGKNEKYLMTVVSAPLKDVEEALVIAGSDKRGTIYGVYELSEQIGVSPWYDWADVPVVPQQNLSIVRGSYTAGEPAVKYRGIFLNDEAPCLTGWVKHTYGTNYGDHRFYARVFELILRLRGNFMWPAMWGWSFYADDPENSKTANEMGVIMGTSHHEPMARNHQEWARKRKEYGAWDYASNQKVIDRFFREGIERAVDTEDLITIGMRGDGDTPMGGKEGEDDKYVSRDKENMRLMEKIFKNQRRIIKEVTGKAPEKRPQVWALYKEVQRFYDMGLRVPDDVIMLLSDDNWGNVRRLPNPEERKRPGGWGIYYHVDYVGAPRNTKWLNVTPIQNMWEQLQLTYDYGVDKLWVLNVGDLKPMEYPITLFLDMAWNPKRYTVDNLLDHPRQFCAQQFGEEQADEAMRILNLYSKYAGRVTAEMLDRKTYNLETGEWKQVSDEFIKLEAEALRQYTALKPEYKDAYKQLILFPVQAMANLYEMYYAQAMNHKLYKENNPQANYWADKVEQTFKRDKDLCDDYNNVMSGGKWKNMMIQKHIGYTSWNDNFPADKQPEVYRIEEPENAVGGYVFKSSDGVVAMEAEHYFEKKDADEAQWTVIPYMGRTLSGMALMPYTKDVAGASLSYKMEIPKDITEVTVHIVVKSTLAFHDIKGHKYEVGFNGGNVETINFNANLNEEPENVYTALYPTVARRVVESKVKLELPAPQNGLQTLTLKPLDPGIVFEKIVVDFGGYRKTYLFMNESPCQRDK</sequence>
<dbReference type="AlphaFoldDB" id="A0A380YI09"/>
<feature type="domain" description="Alpha glucuronidase N-terminal" evidence="3">
    <location>
        <begin position="41"/>
        <end position="153"/>
    </location>
</feature>
<gene>
    <name evidence="7" type="ORF">EAJ03_11160</name>
    <name evidence="5" type="ORF">F2Z23_11755</name>
    <name evidence="6" type="ORF">INE88_02927</name>
    <name evidence="8" type="ORF">NCTC11155_00465</name>
</gene>
<evidence type="ECO:0000313" key="7">
    <source>
        <dbReference type="EMBL" id="RYT72858.1"/>
    </source>
</evidence>
<feature type="signal peptide" evidence="2">
    <location>
        <begin position="1"/>
        <end position="21"/>
    </location>
</feature>
<evidence type="ECO:0000259" key="4">
    <source>
        <dbReference type="Pfam" id="PF17829"/>
    </source>
</evidence>
<accession>A0A380YI09</accession>
<dbReference type="PANTHER" id="PTHR37842:SF2">
    <property type="entry name" value="GYLCOSYL HYDROLASE 115 C-TERMINAL DOMAIN-CONTAINING PROTEIN"/>
    <property type="match status" value="1"/>
</dbReference>
<dbReference type="Pfam" id="PF15979">
    <property type="entry name" value="Glyco_hydro_115"/>
    <property type="match status" value="1"/>
</dbReference>
<dbReference type="RefSeq" id="WP_004289609.1">
    <property type="nucleotide sequence ID" value="NZ_CABKNQ010000019.1"/>
</dbReference>
<dbReference type="STRING" id="483216.BACEGG_01310"/>
<evidence type="ECO:0000313" key="11">
    <source>
        <dbReference type="Proteomes" id="UP000335496"/>
    </source>
</evidence>
<evidence type="ECO:0000313" key="10">
    <source>
        <dbReference type="Proteomes" id="UP000291917"/>
    </source>
</evidence>
<dbReference type="Gene3D" id="3.30.379.10">
    <property type="entry name" value="Chitobiase/beta-hexosaminidase domain 2-like"/>
    <property type="match status" value="1"/>
</dbReference>
<keyword evidence="1 8" id="KW-0378">Hydrolase</keyword>
<protein>
    <submittedName>
        <fullName evidence="5">Glycosyhydrolase</fullName>
    </submittedName>
    <submittedName>
        <fullName evidence="6">Glycosyl hydrolase family 115</fullName>
    </submittedName>
    <submittedName>
        <fullName evidence="8">Glycosyl hydrolase family 67 N-terminus</fullName>
    </submittedName>
</protein>
<dbReference type="GO" id="GO:0046559">
    <property type="term" value="F:alpha-glucuronidase activity"/>
    <property type="evidence" value="ECO:0007669"/>
    <property type="project" value="InterPro"/>
</dbReference>
<dbReference type="Gene3D" id="1.20.58.2150">
    <property type="match status" value="1"/>
</dbReference>
<feature type="chain" id="PRO_5044586696" evidence="2">
    <location>
        <begin position="22"/>
        <end position="860"/>
    </location>
</feature>
<dbReference type="EMBL" id="RCXL01000016">
    <property type="protein sequence ID" value="RYT72858.1"/>
    <property type="molecule type" value="Genomic_DNA"/>
</dbReference>
<dbReference type="Pfam" id="PF03648">
    <property type="entry name" value="Glyco_hydro_67N"/>
    <property type="match status" value="1"/>
</dbReference>
<dbReference type="GO" id="GO:0045493">
    <property type="term" value="P:xylan catabolic process"/>
    <property type="evidence" value="ECO:0007669"/>
    <property type="project" value="InterPro"/>
</dbReference>
<dbReference type="InterPro" id="IPR041437">
    <property type="entry name" value="GH115_C"/>
</dbReference>
<dbReference type="Proteomes" id="UP000254424">
    <property type="component" value="Unassembled WGS sequence"/>
</dbReference>
<dbReference type="EMBL" id="VVZX01000015">
    <property type="protein sequence ID" value="KAA5273320.1"/>
    <property type="molecule type" value="Genomic_DNA"/>
</dbReference>
<dbReference type="GeneID" id="93070407"/>
<evidence type="ECO:0000256" key="1">
    <source>
        <dbReference type="ARBA" id="ARBA00022801"/>
    </source>
</evidence>
<dbReference type="Proteomes" id="UP000679226">
    <property type="component" value="Chromosome"/>
</dbReference>
<feature type="domain" description="Gylcosyl hydrolase 115 C-terminal" evidence="4">
    <location>
        <begin position="682"/>
        <end position="850"/>
    </location>
</feature>